<dbReference type="EMBL" id="CP157744">
    <property type="protein sequence ID" value="XBS22707.1"/>
    <property type="molecule type" value="Genomic_DNA"/>
</dbReference>
<name>A0AAU7P0D1_9GAMM</name>
<geneLocation type="plasmid" evidence="1 2">
    <name>unnamed2</name>
</geneLocation>
<keyword evidence="1" id="KW-0614">Plasmid</keyword>
<evidence type="ECO:0000313" key="2">
    <source>
        <dbReference type="Proteomes" id="UP001225378"/>
    </source>
</evidence>
<sequence>MSAKNEILNLTELNIASKNDDTSKEIIEGRFYKLFDDNDCEVEELLVTIDDDRIEVYANISCGPRQGLIEELSIKHNGQNYVDSDSVSNGAVVTRQILQTENNLAVIEEDISVGEYCDDECDAAIDITFIQFTDKNHKQAIAGAHNTFLERKDKYITEKLSELTDKFNAYSEEGREETVKESLKKLYEMVGAEIYEAAAREASDDLARSISPA</sequence>
<dbReference type="AlphaFoldDB" id="A0AAU7P0D1"/>
<accession>A0AAU7P0D1</accession>
<protein>
    <submittedName>
        <fullName evidence="1">Uncharacterized protein</fullName>
    </submittedName>
</protein>
<keyword evidence="2" id="KW-1185">Reference proteome</keyword>
<dbReference type="RefSeq" id="WP_305910553.1">
    <property type="nucleotide sequence ID" value="NZ_CP157744.1"/>
</dbReference>
<organism evidence="1 2">
    <name type="scientific">Methylomarinum roseum</name>
    <dbReference type="NCBI Taxonomy" id="3067653"/>
    <lineage>
        <taxon>Bacteria</taxon>
        <taxon>Pseudomonadati</taxon>
        <taxon>Pseudomonadota</taxon>
        <taxon>Gammaproteobacteria</taxon>
        <taxon>Methylococcales</taxon>
        <taxon>Methylococcaceae</taxon>
        <taxon>Methylomarinum</taxon>
    </lineage>
</organism>
<gene>
    <name evidence="1" type="ORF">Q9L42_020565</name>
</gene>
<proteinExistence type="predicted"/>
<evidence type="ECO:0000313" key="1">
    <source>
        <dbReference type="EMBL" id="XBS22707.1"/>
    </source>
</evidence>
<dbReference type="Proteomes" id="UP001225378">
    <property type="component" value="Plasmid unnamed2"/>
</dbReference>
<reference evidence="1 2" key="1">
    <citation type="journal article" date="2024" name="Microbiology">
        <title>Methylomarinum rosea sp. nov., a novel halophilic methanotrophic bacterium from the hypersaline Lake Elton.</title>
        <authorList>
            <person name="Suleimanov R.Z."/>
            <person name="Oshkin I.Y."/>
            <person name="Danilova O.V."/>
            <person name="Suzina N.E."/>
            <person name="Dedysh S.N."/>
        </authorList>
    </citation>
    <scope>NUCLEOTIDE SEQUENCE [LARGE SCALE GENOMIC DNA]</scope>
    <source>
        <strain evidence="1 2">Ch1-1</strain>
        <plasmid evidence="2">unnamed2</plasmid>
    </source>
</reference>
<dbReference type="KEGG" id="mech:Q9L42_020565"/>